<sequence length="169" mass="19805">MSGERFQQDVMAAPERRRRRQERQRQTLARNTNQCPKSHALEIRRRHRSGRQQPKAASLMIQELVEMRGKVGHRMNTNKTKVMINKFASQSPVNVTHNNVTTCIEEVNEYVYLGRLLNHNNELEPELHRRRRAAWAAFNNIKNTTDPLSSRESELNSSIPSFYRLSLKL</sequence>
<reference evidence="2" key="2">
    <citation type="submission" date="2022-06" db="UniProtKB">
        <authorList>
            <consortium name="EnsemblMetazoa"/>
        </authorList>
    </citation>
    <scope>IDENTIFICATION</scope>
    <source>
        <strain evidence="2">DF5081</strain>
    </source>
</reference>
<evidence type="ECO:0000313" key="2">
    <source>
        <dbReference type="EnsemblMetazoa" id="CJA27972.1"/>
    </source>
</evidence>
<dbReference type="AlphaFoldDB" id="A0A8R1E926"/>
<proteinExistence type="predicted"/>
<dbReference type="Proteomes" id="UP000005237">
    <property type="component" value="Unassembled WGS sequence"/>
</dbReference>
<keyword evidence="3" id="KW-1185">Reference proteome</keyword>
<feature type="region of interest" description="Disordered" evidence="1">
    <location>
        <begin position="1"/>
        <end position="39"/>
    </location>
</feature>
<accession>A0A8R1E926</accession>
<evidence type="ECO:0000256" key="1">
    <source>
        <dbReference type="SAM" id="MobiDB-lite"/>
    </source>
</evidence>
<feature type="compositionally biased region" description="Polar residues" evidence="1">
    <location>
        <begin position="27"/>
        <end position="36"/>
    </location>
</feature>
<dbReference type="EnsemblMetazoa" id="CJA27972.1">
    <property type="protein sequence ID" value="CJA27972.1"/>
    <property type="gene ID" value="WBGene00183546"/>
</dbReference>
<reference evidence="3" key="1">
    <citation type="submission" date="2010-08" db="EMBL/GenBank/DDBJ databases">
        <authorList>
            <consortium name="Caenorhabditis japonica Sequencing Consortium"/>
            <person name="Wilson R.K."/>
        </authorList>
    </citation>
    <scope>NUCLEOTIDE SEQUENCE [LARGE SCALE GENOMIC DNA]</scope>
    <source>
        <strain evidence="3">DF5081</strain>
    </source>
</reference>
<protein>
    <submittedName>
        <fullName evidence="2">Uncharacterized protein</fullName>
    </submittedName>
</protein>
<organism evidence="2 3">
    <name type="scientific">Caenorhabditis japonica</name>
    <dbReference type="NCBI Taxonomy" id="281687"/>
    <lineage>
        <taxon>Eukaryota</taxon>
        <taxon>Metazoa</taxon>
        <taxon>Ecdysozoa</taxon>
        <taxon>Nematoda</taxon>
        <taxon>Chromadorea</taxon>
        <taxon>Rhabditida</taxon>
        <taxon>Rhabditina</taxon>
        <taxon>Rhabditomorpha</taxon>
        <taxon>Rhabditoidea</taxon>
        <taxon>Rhabditidae</taxon>
        <taxon>Peloderinae</taxon>
        <taxon>Caenorhabditis</taxon>
    </lineage>
</organism>
<name>A0A8R1E926_CAEJA</name>
<evidence type="ECO:0000313" key="3">
    <source>
        <dbReference type="Proteomes" id="UP000005237"/>
    </source>
</evidence>